<dbReference type="CDD" id="cd00085">
    <property type="entry name" value="HNHc"/>
    <property type="match status" value="1"/>
</dbReference>
<dbReference type="InterPro" id="IPR003870">
    <property type="entry name" value="DUF222"/>
</dbReference>
<dbReference type="Proteomes" id="UP000035034">
    <property type="component" value="Unassembled WGS sequence"/>
</dbReference>
<evidence type="ECO:0000259" key="2">
    <source>
        <dbReference type="SMART" id="SM00507"/>
    </source>
</evidence>
<dbReference type="InterPro" id="IPR003615">
    <property type="entry name" value="HNH_nuc"/>
</dbReference>
<feature type="region of interest" description="Disordered" evidence="1">
    <location>
        <begin position="172"/>
        <end position="202"/>
    </location>
</feature>
<dbReference type="STRING" id="1077974.GOEFS_115_00090"/>
<evidence type="ECO:0000313" key="4">
    <source>
        <dbReference type="Proteomes" id="UP000035034"/>
    </source>
</evidence>
<evidence type="ECO:0000313" key="3">
    <source>
        <dbReference type="EMBL" id="GAB20369.1"/>
    </source>
</evidence>
<gene>
    <name evidence="3" type="ORF">GOEFS_115_00090</name>
</gene>
<dbReference type="EMBL" id="BAEH01000115">
    <property type="protein sequence ID" value="GAB20369.1"/>
    <property type="molecule type" value="Genomic_DNA"/>
</dbReference>
<feature type="compositionally biased region" description="Polar residues" evidence="1">
    <location>
        <begin position="249"/>
        <end position="258"/>
    </location>
</feature>
<dbReference type="eggNOG" id="COG1403">
    <property type="taxonomic scope" value="Bacteria"/>
</dbReference>
<protein>
    <recommendedName>
        <fullName evidence="2">HNH nuclease domain-containing protein</fullName>
    </recommendedName>
</protein>
<accession>H0R5L8</accession>
<keyword evidence="4" id="KW-1185">Reference proteome</keyword>
<dbReference type="SMART" id="SM00507">
    <property type="entry name" value="HNHc"/>
    <property type="match status" value="1"/>
</dbReference>
<dbReference type="AlphaFoldDB" id="H0R5L8"/>
<organism evidence="3 4">
    <name type="scientific">Gordonia effusa NBRC 100432</name>
    <dbReference type="NCBI Taxonomy" id="1077974"/>
    <lineage>
        <taxon>Bacteria</taxon>
        <taxon>Bacillati</taxon>
        <taxon>Actinomycetota</taxon>
        <taxon>Actinomycetes</taxon>
        <taxon>Mycobacteriales</taxon>
        <taxon>Gordoniaceae</taxon>
        <taxon>Gordonia</taxon>
    </lineage>
</organism>
<dbReference type="Pfam" id="PF02720">
    <property type="entry name" value="DUF222"/>
    <property type="match status" value="1"/>
</dbReference>
<name>H0R5L8_9ACTN</name>
<feature type="domain" description="HNH nuclease" evidence="2">
    <location>
        <begin position="371"/>
        <end position="423"/>
    </location>
</feature>
<comment type="caution">
    <text evidence="3">The sequence shown here is derived from an EMBL/GenBank/DDBJ whole genome shotgun (WGS) entry which is preliminary data.</text>
</comment>
<feature type="compositionally biased region" description="Basic and acidic residues" evidence="1">
    <location>
        <begin position="172"/>
        <end position="192"/>
    </location>
</feature>
<evidence type="ECO:0000256" key="1">
    <source>
        <dbReference type="SAM" id="MobiDB-lite"/>
    </source>
</evidence>
<proteinExistence type="predicted"/>
<sequence>MESTSERAVGASNLPESPIGLARLLEAVTDQLSTVCLTEMTDEASVEVVKIVERARNKSIVVSARTALEVSDRDAFRADGFYNLYPFLCQGLRLGTAETRRRMTQLRSLASLTSAQGEQLAPKLPSTAAAVTDGALTADHVAVIATVMTKIPSAITPDVVARAEETLAEVARELTPHDTARAGDRIVAHLDPDGQATDDADRRRRRGLTLAQQDTQLMSSLRGTLTPELRAKLDAILTRWAAPGMNNPDDPNSPSGSGDTVDAAQLDDARDRDLRSQSQRNHDALVALCDFVIGNRGLGQPDRLPAEIVITTTLSELATHAGFGFTSTGTHLPIGDLLNLAADASTHLAVFKDHTAEILYLARGKRFANKAQRLALFARDRGCTAPGCDVPFARTEAHHMPDWADGGPTDIDHLGAACGKHNRSVGNQPGRWTTTITANGRVGWRPNGKPDQPYRVNSAHHAYLNITRPPKPDKPDRPTARAKHHSVVEARLTVADISRLQPITDIIIGRQLVP</sequence>
<feature type="region of interest" description="Disordered" evidence="1">
    <location>
        <begin position="242"/>
        <end position="262"/>
    </location>
</feature>
<dbReference type="RefSeq" id="WP_007319704.1">
    <property type="nucleotide sequence ID" value="NZ_BAEH01000115.1"/>
</dbReference>
<reference evidence="3 4" key="1">
    <citation type="submission" date="2011-12" db="EMBL/GenBank/DDBJ databases">
        <title>Whole genome shotgun sequence of Gordonia effusa NBRC 100432.</title>
        <authorList>
            <person name="Yoshida I."/>
            <person name="Takarada H."/>
            <person name="Hosoyama A."/>
            <person name="Tsuchikane K."/>
            <person name="Katsumata H."/>
            <person name="Yamazaki S."/>
            <person name="Fujita N."/>
        </authorList>
    </citation>
    <scope>NUCLEOTIDE SEQUENCE [LARGE SCALE GENOMIC DNA]</scope>
    <source>
        <strain evidence="3 4">NBRC 100432</strain>
    </source>
</reference>